<dbReference type="SUPFAM" id="SSF48403">
    <property type="entry name" value="Ankyrin repeat"/>
    <property type="match status" value="1"/>
</dbReference>
<evidence type="ECO:0000313" key="7">
    <source>
        <dbReference type="Proteomes" id="UP000266841"/>
    </source>
</evidence>
<feature type="domain" description="MATH" evidence="5">
    <location>
        <begin position="53"/>
        <end position="193"/>
    </location>
</feature>
<keyword evidence="1" id="KW-0677">Repeat</keyword>
<sequence length="537" mass="56570">MGGMAPLPLSGMNPLPLSNSMSGGGSAHAMAGGGGRVPRRGDPWGGGRGVTSTCEFTHVIGDYSSKRDSGCKKAEYSDITTDGHGNKWRLIIYVNGNGRASNHHLSLFLQVADAESLPFGWNKSVSYVLTLEHPTTGQTGAGGVVGYSKRNPDKMFKLCPKAIDWGWSQFITSDRIQSEGYIQDDTLVVKASVSVKHSSIQIDPEDSELYLKCAVEEGNAPGVLTCLSQGASVNCQFKDDLYSPLHTACSASTNSGEVNSSSSSPTNSSNGTPGPFPPGSVDVLHLLLERGADVNACNKWSETPLLIAANNGHVDAVRALLKSGADPSLCSEAGWSALTFAAHKGYDDICQLLLDADAPVNCRVSEDLSTPLHKACAGGKPGHSACVAQLLRGDADVHALNKWRETPLLTAANHGQHDSVAELLEFGADPCKCTDTGWSPLSIAAYKGHDECVKLLLEEGAPTEEDDPTLSALLQAATKGLPDTCVLLLRNGADHTVTTKKGDTALSILVEQNMIDAAVEMVTDFSASIPRVSLLGF</sequence>
<proteinExistence type="predicted"/>
<dbReference type="Pfam" id="PF22486">
    <property type="entry name" value="MATH_2"/>
    <property type="match status" value="1"/>
</dbReference>
<keyword evidence="2 3" id="KW-0040">ANK repeat</keyword>
<protein>
    <recommendedName>
        <fullName evidence="5">MATH domain-containing protein</fullName>
    </recommendedName>
</protein>
<dbReference type="InterPro" id="IPR008974">
    <property type="entry name" value="TRAF-like"/>
</dbReference>
<feature type="compositionally biased region" description="Gly residues" evidence="4">
    <location>
        <begin position="22"/>
        <end position="36"/>
    </location>
</feature>
<dbReference type="SUPFAM" id="SSF49599">
    <property type="entry name" value="TRAF domain-like"/>
    <property type="match status" value="1"/>
</dbReference>
<reference evidence="6 7" key="1">
    <citation type="journal article" date="2012" name="Genome Biol.">
        <title>Genome and low-iron response of an oceanic diatom adapted to chronic iron limitation.</title>
        <authorList>
            <person name="Lommer M."/>
            <person name="Specht M."/>
            <person name="Roy A.S."/>
            <person name="Kraemer L."/>
            <person name="Andreson R."/>
            <person name="Gutowska M.A."/>
            <person name="Wolf J."/>
            <person name="Bergner S.V."/>
            <person name="Schilhabel M.B."/>
            <person name="Klostermeier U.C."/>
            <person name="Beiko R.G."/>
            <person name="Rosenstiel P."/>
            <person name="Hippler M."/>
            <person name="Laroche J."/>
        </authorList>
    </citation>
    <scope>NUCLEOTIDE SEQUENCE [LARGE SCALE GENOMIC DNA]</scope>
    <source>
        <strain evidence="6 7">CCMP1005</strain>
    </source>
</reference>
<keyword evidence="7" id="KW-1185">Reference proteome</keyword>
<dbReference type="CDD" id="cd00121">
    <property type="entry name" value="MATH"/>
    <property type="match status" value="1"/>
</dbReference>
<evidence type="ECO:0000256" key="3">
    <source>
        <dbReference type="PROSITE-ProRule" id="PRU00023"/>
    </source>
</evidence>
<dbReference type="eggNOG" id="KOG4177">
    <property type="taxonomic scope" value="Eukaryota"/>
</dbReference>
<name>K0R1P6_THAOC</name>
<dbReference type="EMBL" id="AGNL01048179">
    <property type="protein sequence ID" value="EJK45880.1"/>
    <property type="molecule type" value="Genomic_DNA"/>
</dbReference>
<feature type="repeat" description="ANK" evidence="3">
    <location>
        <begin position="300"/>
        <end position="332"/>
    </location>
</feature>
<dbReference type="InterPro" id="IPR002110">
    <property type="entry name" value="Ankyrin_rpt"/>
</dbReference>
<dbReference type="InterPro" id="IPR036770">
    <property type="entry name" value="Ankyrin_rpt-contain_sf"/>
</dbReference>
<comment type="caution">
    <text evidence="6">The sequence shown here is derived from an EMBL/GenBank/DDBJ whole genome shotgun (WGS) entry which is preliminary data.</text>
</comment>
<dbReference type="SMART" id="SM00248">
    <property type="entry name" value="ANK"/>
    <property type="match status" value="9"/>
</dbReference>
<evidence type="ECO:0000259" key="5">
    <source>
        <dbReference type="PROSITE" id="PS50144"/>
    </source>
</evidence>
<dbReference type="Pfam" id="PF12796">
    <property type="entry name" value="Ank_2"/>
    <property type="match status" value="2"/>
</dbReference>
<feature type="region of interest" description="Disordered" evidence="4">
    <location>
        <begin position="1"/>
        <end position="46"/>
    </location>
</feature>
<dbReference type="Gene3D" id="2.60.210.10">
    <property type="entry name" value="Apoptosis, Tumor Necrosis Factor Receptor Associated Protein 2, Chain A"/>
    <property type="match status" value="1"/>
</dbReference>
<dbReference type="PANTHER" id="PTHR24173">
    <property type="entry name" value="ANKYRIN REPEAT CONTAINING"/>
    <property type="match status" value="1"/>
</dbReference>
<gene>
    <name evidence="6" type="ORF">THAOC_35484</name>
</gene>
<dbReference type="Proteomes" id="UP000266841">
    <property type="component" value="Unassembled WGS sequence"/>
</dbReference>
<evidence type="ECO:0000313" key="6">
    <source>
        <dbReference type="EMBL" id="EJK45880.1"/>
    </source>
</evidence>
<feature type="region of interest" description="Disordered" evidence="4">
    <location>
        <begin position="253"/>
        <end position="276"/>
    </location>
</feature>
<dbReference type="PROSITE" id="PS50144">
    <property type="entry name" value="MATH"/>
    <property type="match status" value="1"/>
</dbReference>
<dbReference type="AlphaFoldDB" id="K0R1P6"/>
<evidence type="ECO:0000256" key="4">
    <source>
        <dbReference type="SAM" id="MobiDB-lite"/>
    </source>
</evidence>
<dbReference type="PROSITE" id="PS50297">
    <property type="entry name" value="ANK_REP_REGION"/>
    <property type="match status" value="2"/>
</dbReference>
<organism evidence="6 7">
    <name type="scientific">Thalassiosira oceanica</name>
    <name type="common">Marine diatom</name>
    <dbReference type="NCBI Taxonomy" id="159749"/>
    <lineage>
        <taxon>Eukaryota</taxon>
        <taxon>Sar</taxon>
        <taxon>Stramenopiles</taxon>
        <taxon>Ochrophyta</taxon>
        <taxon>Bacillariophyta</taxon>
        <taxon>Coscinodiscophyceae</taxon>
        <taxon>Thalassiosirophycidae</taxon>
        <taxon>Thalassiosirales</taxon>
        <taxon>Thalassiosiraceae</taxon>
        <taxon>Thalassiosira</taxon>
    </lineage>
</organism>
<dbReference type="Gene3D" id="1.25.40.20">
    <property type="entry name" value="Ankyrin repeat-containing domain"/>
    <property type="match status" value="2"/>
</dbReference>
<accession>K0R1P6</accession>
<dbReference type="PANTHER" id="PTHR24173:SF74">
    <property type="entry name" value="ANKYRIN REPEAT DOMAIN-CONTAINING PROTEIN 16"/>
    <property type="match status" value="1"/>
</dbReference>
<dbReference type="InterPro" id="IPR002083">
    <property type="entry name" value="MATH/TRAF_dom"/>
</dbReference>
<dbReference type="PROSITE" id="PS50088">
    <property type="entry name" value="ANK_REPEAT"/>
    <property type="match status" value="2"/>
</dbReference>
<evidence type="ECO:0000256" key="2">
    <source>
        <dbReference type="ARBA" id="ARBA00023043"/>
    </source>
</evidence>
<feature type="compositionally biased region" description="Low complexity" evidence="4">
    <location>
        <begin position="253"/>
        <end position="273"/>
    </location>
</feature>
<dbReference type="eggNOG" id="KOG1863">
    <property type="taxonomic scope" value="Eukaryota"/>
</dbReference>
<feature type="repeat" description="ANK" evidence="3">
    <location>
        <begin position="436"/>
        <end position="468"/>
    </location>
</feature>
<dbReference type="OrthoDB" id="45915at2759"/>
<evidence type="ECO:0000256" key="1">
    <source>
        <dbReference type="ARBA" id="ARBA00022737"/>
    </source>
</evidence>